<organism evidence="2 3">
    <name type="scientific">Trichinella pseudospiralis</name>
    <name type="common">Parasitic roundworm</name>
    <dbReference type="NCBI Taxonomy" id="6337"/>
    <lineage>
        <taxon>Eukaryota</taxon>
        <taxon>Metazoa</taxon>
        <taxon>Ecdysozoa</taxon>
        <taxon>Nematoda</taxon>
        <taxon>Enoplea</taxon>
        <taxon>Dorylaimia</taxon>
        <taxon>Trichinellida</taxon>
        <taxon>Trichinellidae</taxon>
        <taxon>Trichinella</taxon>
    </lineage>
</organism>
<reference evidence="2 3" key="1">
    <citation type="submission" date="2015-01" db="EMBL/GenBank/DDBJ databases">
        <title>Evolution of Trichinella species and genotypes.</title>
        <authorList>
            <person name="Korhonen P.K."/>
            <person name="Edoardo P."/>
            <person name="Giuseppe L.R."/>
            <person name="Gasser R.B."/>
        </authorList>
    </citation>
    <scope>NUCLEOTIDE SEQUENCE [LARGE SCALE GENOMIC DNA]</scope>
    <source>
        <strain evidence="2">ISS588</strain>
    </source>
</reference>
<feature type="region of interest" description="Disordered" evidence="1">
    <location>
        <begin position="37"/>
        <end position="78"/>
    </location>
</feature>
<sequence>MVPLNADYFTCRLLLSVAFDACSKQASNQTAFAAINSNEVKSKYHQHQQQQEQQQQQQQQHHHHHHHHHQQQQQQQQQ</sequence>
<dbReference type="EMBL" id="JYDS01000021">
    <property type="protein sequence ID" value="KRZ31850.1"/>
    <property type="molecule type" value="Genomic_DNA"/>
</dbReference>
<evidence type="ECO:0000313" key="3">
    <source>
        <dbReference type="Proteomes" id="UP000054805"/>
    </source>
</evidence>
<evidence type="ECO:0000313" key="2">
    <source>
        <dbReference type="EMBL" id="KRZ31850.1"/>
    </source>
</evidence>
<evidence type="ECO:0000256" key="1">
    <source>
        <dbReference type="SAM" id="MobiDB-lite"/>
    </source>
</evidence>
<dbReference type="Proteomes" id="UP000054805">
    <property type="component" value="Unassembled WGS sequence"/>
</dbReference>
<feature type="compositionally biased region" description="Low complexity" evidence="1">
    <location>
        <begin position="47"/>
        <end position="59"/>
    </location>
</feature>
<protein>
    <submittedName>
        <fullName evidence="2">Uncharacterized protein</fullName>
    </submittedName>
</protein>
<accession>A0A0V1JA39</accession>
<keyword evidence="3" id="KW-1185">Reference proteome</keyword>
<name>A0A0V1JA39_TRIPS</name>
<gene>
    <name evidence="2" type="ORF">T4B_7646</name>
</gene>
<feature type="compositionally biased region" description="Basic residues" evidence="1">
    <location>
        <begin position="60"/>
        <end position="70"/>
    </location>
</feature>
<dbReference type="AlphaFoldDB" id="A0A0V1JA39"/>
<proteinExistence type="predicted"/>
<comment type="caution">
    <text evidence="2">The sequence shown here is derived from an EMBL/GenBank/DDBJ whole genome shotgun (WGS) entry which is preliminary data.</text>
</comment>